<gene>
    <name evidence="1" type="ORF">AVEN_19597_1</name>
</gene>
<dbReference type="AlphaFoldDB" id="A0A4Y2KVQ3"/>
<name>A0A4Y2KVQ3_ARAVE</name>
<proteinExistence type="predicted"/>
<sequence>MPRRVAALLRARGALHDIRQVYQFFWLFSVFHKAGHSPLICSNPFGGLLSRPFPFSGHTIWCIIHRSDCTHGQPDLLGYCACSSPRFQIGSLLTMTMTPINTLSPPFYCFAFVREALLAPNQLLYFSFMA</sequence>
<dbReference type="Proteomes" id="UP000499080">
    <property type="component" value="Unassembled WGS sequence"/>
</dbReference>
<evidence type="ECO:0000313" key="2">
    <source>
        <dbReference type="Proteomes" id="UP000499080"/>
    </source>
</evidence>
<accession>A0A4Y2KVQ3</accession>
<organism evidence="1 2">
    <name type="scientific">Araneus ventricosus</name>
    <name type="common">Orbweaver spider</name>
    <name type="synonym">Epeira ventricosa</name>
    <dbReference type="NCBI Taxonomy" id="182803"/>
    <lineage>
        <taxon>Eukaryota</taxon>
        <taxon>Metazoa</taxon>
        <taxon>Ecdysozoa</taxon>
        <taxon>Arthropoda</taxon>
        <taxon>Chelicerata</taxon>
        <taxon>Arachnida</taxon>
        <taxon>Araneae</taxon>
        <taxon>Araneomorphae</taxon>
        <taxon>Entelegynae</taxon>
        <taxon>Araneoidea</taxon>
        <taxon>Araneidae</taxon>
        <taxon>Araneus</taxon>
    </lineage>
</organism>
<reference evidence="1 2" key="1">
    <citation type="journal article" date="2019" name="Sci. Rep.">
        <title>Orb-weaving spider Araneus ventricosus genome elucidates the spidroin gene catalogue.</title>
        <authorList>
            <person name="Kono N."/>
            <person name="Nakamura H."/>
            <person name="Ohtoshi R."/>
            <person name="Moran D.A.P."/>
            <person name="Shinohara A."/>
            <person name="Yoshida Y."/>
            <person name="Fujiwara M."/>
            <person name="Mori M."/>
            <person name="Tomita M."/>
            <person name="Arakawa K."/>
        </authorList>
    </citation>
    <scope>NUCLEOTIDE SEQUENCE [LARGE SCALE GENOMIC DNA]</scope>
</reference>
<comment type="caution">
    <text evidence="1">The sequence shown here is derived from an EMBL/GenBank/DDBJ whole genome shotgun (WGS) entry which is preliminary data.</text>
</comment>
<protein>
    <submittedName>
        <fullName evidence="1">Uncharacterized protein</fullName>
    </submittedName>
</protein>
<evidence type="ECO:0000313" key="1">
    <source>
        <dbReference type="EMBL" id="GBN06140.1"/>
    </source>
</evidence>
<dbReference type="EMBL" id="BGPR01005035">
    <property type="protein sequence ID" value="GBN06140.1"/>
    <property type="molecule type" value="Genomic_DNA"/>
</dbReference>
<keyword evidence="2" id="KW-1185">Reference proteome</keyword>